<keyword evidence="4" id="KW-0812">Transmembrane</keyword>
<keyword evidence="7" id="KW-0472">Membrane</keyword>
<dbReference type="GeneID" id="17264802"/>
<dbReference type="KEGG" id="ehx:EMIHUDRAFT_444949"/>
<dbReference type="PANTHER" id="PTHR33281">
    <property type="entry name" value="UPF0187 PROTEIN YNEE"/>
    <property type="match status" value="1"/>
</dbReference>
<evidence type="ECO:0000313" key="9">
    <source>
        <dbReference type="Proteomes" id="UP000013827"/>
    </source>
</evidence>
<evidence type="ECO:0000256" key="4">
    <source>
        <dbReference type="ARBA" id="ARBA00022692"/>
    </source>
</evidence>
<keyword evidence="3" id="KW-1003">Cell membrane</keyword>
<dbReference type="AlphaFoldDB" id="A0A0D3J6X2"/>
<dbReference type="STRING" id="2903.R1CAA5"/>
<dbReference type="RefSeq" id="XP_005771686.1">
    <property type="nucleotide sequence ID" value="XM_005771629.1"/>
</dbReference>
<sequence>MLVRRPPPRALTASLLRRAQRGYTAADVEVARKAIAARRPQPEATDSTRVLYSPRVRRTFADIVTGRWRGHPIDLNHSHEDWARRESSDRHIRHVLTTFRSATFRRLLYPDLAVTTSISASVVLHNLLVAWEHEHTMTVESIERHGFDLLLHHEMITLPVEPFTMLSVALGLVLSVRTNRAYERFIEARVLLGSMTNVCRDLASRFMAREGGDAEAEQARRHAVCLVAAFAHTMNRGSSGGGGGLFTIPLAASRPRLQRHVAAALASEYKAALEQEILVIHELGKLSRSSALGLEPVAAAQIDDRLMRLSDILGGCERLMRTPMYSGSTTHTSRFLYVWCASLPLVMYPVVGPWGTVPVCAMMTTSASGRRCRSTCCRCGCTSTRSRRVVTRYATTARASSRECVRFGSPAF</sequence>
<protein>
    <submittedName>
        <fullName evidence="8">Uncharacterized protein</fullName>
    </submittedName>
</protein>
<dbReference type="PaxDb" id="2903-EOD19257"/>
<dbReference type="Proteomes" id="UP000013827">
    <property type="component" value="Unassembled WGS sequence"/>
</dbReference>
<organism evidence="8 9">
    <name type="scientific">Emiliania huxleyi (strain CCMP1516)</name>
    <dbReference type="NCBI Taxonomy" id="280463"/>
    <lineage>
        <taxon>Eukaryota</taxon>
        <taxon>Haptista</taxon>
        <taxon>Haptophyta</taxon>
        <taxon>Prymnesiophyceae</taxon>
        <taxon>Isochrysidales</taxon>
        <taxon>Noelaerhabdaceae</taxon>
        <taxon>Emiliania</taxon>
    </lineage>
</organism>
<dbReference type="EnsemblProtists" id="EOD19257">
    <property type="protein sequence ID" value="EOD19257"/>
    <property type="gene ID" value="EMIHUDRAFT_444949"/>
</dbReference>
<proteinExistence type="predicted"/>
<dbReference type="GO" id="GO:0005886">
    <property type="term" value="C:plasma membrane"/>
    <property type="evidence" value="ECO:0007669"/>
    <property type="project" value="UniProtKB-SubCell"/>
</dbReference>
<evidence type="ECO:0000313" key="8">
    <source>
        <dbReference type="EnsemblProtists" id="EOD19257"/>
    </source>
</evidence>
<keyword evidence="6" id="KW-0406">Ion transport</keyword>
<dbReference type="Pfam" id="PF25539">
    <property type="entry name" value="Bestrophin_2"/>
    <property type="match status" value="1"/>
</dbReference>
<reference evidence="8" key="2">
    <citation type="submission" date="2024-10" db="UniProtKB">
        <authorList>
            <consortium name="EnsemblProtists"/>
        </authorList>
    </citation>
    <scope>IDENTIFICATION</scope>
</reference>
<comment type="subcellular location">
    <subcellularLocation>
        <location evidence="1">Cell membrane</location>
        <topology evidence="1">Multi-pass membrane protein</topology>
    </subcellularLocation>
</comment>
<evidence type="ECO:0000256" key="1">
    <source>
        <dbReference type="ARBA" id="ARBA00004651"/>
    </source>
</evidence>
<evidence type="ECO:0000256" key="5">
    <source>
        <dbReference type="ARBA" id="ARBA00022989"/>
    </source>
</evidence>
<name>A0A0D3J6X2_EMIH1</name>
<evidence type="ECO:0000256" key="3">
    <source>
        <dbReference type="ARBA" id="ARBA00022475"/>
    </source>
</evidence>
<dbReference type="GO" id="GO:0005254">
    <property type="term" value="F:chloride channel activity"/>
    <property type="evidence" value="ECO:0007669"/>
    <property type="project" value="InterPro"/>
</dbReference>
<keyword evidence="2" id="KW-0813">Transport</keyword>
<dbReference type="InterPro" id="IPR044669">
    <property type="entry name" value="YneE/VCCN1/2-like"/>
</dbReference>
<evidence type="ECO:0000256" key="6">
    <source>
        <dbReference type="ARBA" id="ARBA00023065"/>
    </source>
</evidence>
<evidence type="ECO:0000256" key="2">
    <source>
        <dbReference type="ARBA" id="ARBA00022448"/>
    </source>
</evidence>
<reference evidence="9" key="1">
    <citation type="journal article" date="2013" name="Nature">
        <title>Pan genome of the phytoplankton Emiliania underpins its global distribution.</title>
        <authorList>
            <person name="Read B.A."/>
            <person name="Kegel J."/>
            <person name="Klute M.J."/>
            <person name="Kuo A."/>
            <person name="Lefebvre S.C."/>
            <person name="Maumus F."/>
            <person name="Mayer C."/>
            <person name="Miller J."/>
            <person name="Monier A."/>
            <person name="Salamov A."/>
            <person name="Young J."/>
            <person name="Aguilar M."/>
            <person name="Claverie J.M."/>
            <person name="Frickenhaus S."/>
            <person name="Gonzalez K."/>
            <person name="Herman E.K."/>
            <person name="Lin Y.C."/>
            <person name="Napier J."/>
            <person name="Ogata H."/>
            <person name="Sarno A.F."/>
            <person name="Shmutz J."/>
            <person name="Schroeder D."/>
            <person name="de Vargas C."/>
            <person name="Verret F."/>
            <person name="von Dassow P."/>
            <person name="Valentin K."/>
            <person name="Van de Peer Y."/>
            <person name="Wheeler G."/>
            <person name="Dacks J.B."/>
            <person name="Delwiche C.F."/>
            <person name="Dyhrman S.T."/>
            <person name="Glockner G."/>
            <person name="John U."/>
            <person name="Richards T."/>
            <person name="Worden A.Z."/>
            <person name="Zhang X."/>
            <person name="Grigoriev I.V."/>
            <person name="Allen A.E."/>
            <person name="Bidle K."/>
            <person name="Borodovsky M."/>
            <person name="Bowler C."/>
            <person name="Brownlee C."/>
            <person name="Cock J.M."/>
            <person name="Elias M."/>
            <person name="Gladyshev V.N."/>
            <person name="Groth M."/>
            <person name="Guda C."/>
            <person name="Hadaegh A."/>
            <person name="Iglesias-Rodriguez M.D."/>
            <person name="Jenkins J."/>
            <person name="Jones B.M."/>
            <person name="Lawson T."/>
            <person name="Leese F."/>
            <person name="Lindquist E."/>
            <person name="Lobanov A."/>
            <person name="Lomsadze A."/>
            <person name="Malik S.B."/>
            <person name="Marsh M.E."/>
            <person name="Mackinder L."/>
            <person name="Mock T."/>
            <person name="Mueller-Roeber B."/>
            <person name="Pagarete A."/>
            <person name="Parker M."/>
            <person name="Probert I."/>
            <person name="Quesneville H."/>
            <person name="Raines C."/>
            <person name="Rensing S.A."/>
            <person name="Riano-Pachon D.M."/>
            <person name="Richier S."/>
            <person name="Rokitta S."/>
            <person name="Shiraiwa Y."/>
            <person name="Soanes D.M."/>
            <person name="van der Giezen M."/>
            <person name="Wahlund T.M."/>
            <person name="Williams B."/>
            <person name="Wilson W."/>
            <person name="Wolfe G."/>
            <person name="Wurch L.L."/>
        </authorList>
    </citation>
    <scope>NUCLEOTIDE SEQUENCE</scope>
</reference>
<keyword evidence="9" id="KW-1185">Reference proteome</keyword>
<dbReference type="PANTHER" id="PTHR33281:SF19">
    <property type="entry name" value="VOLTAGE-DEPENDENT ANION CHANNEL-FORMING PROTEIN YNEE"/>
    <property type="match status" value="1"/>
</dbReference>
<dbReference type="HOGENOM" id="CLU_055571_0_0_1"/>
<evidence type="ECO:0000256" key="7">
    <source>
        <dbReference type="ARBA" id="ARBA00023136"/>
    </source>
</evidence>
<keyword evidence="5" id="KW-1133">Transmembrane helix</keyword>
<accession>A0A0D3J6X2</accession>